<comment type="subcellular location">
    <subcellularLocation>
        <location evidence="1">Membrane</location>
        <topology evidence="1">Multi-pass membrane protein</topology>
    </subcellularLocation>
</comment>
<dbReference type="eggNOG" id="COG0738">
    <property type="taxonomic scope" value="Bacteria"/>
</dbReference>
<evidence type="ECO:0000256" key="3">
    <source>
        <dbReference type="ARBA" id="ARBA00022989"/>
    </source>
</evidence>
<protein>
    <submittedName>
        <fullName evidence="6 7">Membrane transport protein</fullName>
    </submittedName>
</protein>
<keyword evidence="2 5" id="KW-0812">Transmembrane</keyword>
<dbReference type="STRING" id="1453495.AT01_3067"/>
<evidence type="ECO:0000313" key="9">
    <source>
        <dbReference type="Proteomes" id="UP000041595"/>
    </source>
</evidence>
<accession>A0A0T9TXA1</accession>
<dbReference type="CDD" id="cd17393">
    <property type="entry name" value="MFS_MosC_like"/>
    <property type="match status" value="1"/>
</dbReference>
<dbReference type="EMBL" id="CQEJ01000009">
    <property type="protein sequence ID" value="CNL07038.1"/>
    <property type="molecule type" value="Genomic_DNA"/>
</dbReference>
<dbReference type="InterPro" id="IPR036259">
    <property type="entry name" value="MFS_trans_sf"/>
</dbReference>
<dbReference type="Proteomes" id="UP000041595">
    <property type="component" value="Unassembled WGS sequence"/>
</dbReference>
<feature type="transmembrane region" description="Helical" evidence="5">
    <location>
        <begin position="196"/>
        <end position="216"/>
    </location>
</feature>
<feature type="transmembrane region" description="Helical" evidence="5">
    <location>
        <begin position="156"/>
        <end position="176"/>
    </location>
</feature>
<feature type="transmembrane region" description="Helical" evidence="5">
    <location>
        <begin position="31"/>
        <end position="50"/>
    </location>
</feature>
<proteinExistence type="predicted"/>
<dbReference type="Proteomes" id="UP000038647">
    <property type="component" value="Unassembled WGS sequence"/>
</dbReference>
<name>A0A0T9TXA1_YERAL</name>
<evidence type="ECO:0000256" key="5">
    <source>
        <dbReference type="SAM" id="Phobius"/>
    </source>
</evidence>
<dbReference type="GO" id="GO:0022857">
    <property type="term" value="F:transmembrane transporter activity"/>
    <property type="evidence" value="ECO:0007669"/>
    <property type="project" value="InterPro"/>
</dbReference>
<sequence length="344" mass="37486">MVGMTISAIPAGAIIFGLISSNIISLLGQFWATNITFILFIICISLIPFASSWYEIALLLFLFGIFDAWTDTCMNVQALDVQKTCGQSLINRFHGAESIGTILGGLVAVSAIGFGLTMGQFSTTIFFINISILMGFIFLFKRKNERNNNSILHKRGLFIGTTGLPLYCLALVLLVFTCGIEETASIWGAIYMNDYYHVSPIIAGLPYLACQVSMVIGRMSGDYFTNKFGVVSTIKYGIMIATLGIWIVISIHSSTFSILGFSLIGLGISVTFPLTIAFIGQIPNLNSANGVMFATWISRIGLLISPPLIGMLADITSLRTALILILICCVFIYLLINMISRKII</sequence>
<feature type="transmembrane region" description="Helical" evidence="5">
    <location>
        <begin position="255"/>
        <end position="279"/>
    </location>
</feature>
<evidence type="ECO:0000313" key="8">
    <source>
        <dbReference type="Proteomes" id="UP000038647"/>
    </source>
</evidence>
<dbReference type="Gene3D" id="1.20.1250.20">
    <property type="entry name" value="MFS general substrate transporter like domains"/>
    <property type="match status" value="2"/>
</dbReference>
<dbReference type="Pfam" id="PF07690">
    <property type="entry name" value="MFS_1"/>
    <property type="match status" value="1"/>
</dbReference>
<reference evidence="7 8" key="2">
    <citation type="submission" date="2015-03" db="EMBL/GenBank/DDBJ databases">
        <authorList>
            <consortium name="Pathogen Informatics"/>
            <person name="Murphy D."/>
        </authorList>
    </citation>
    <scope>NUCLEOTIDE SEQUENCE [LARGE SCALE GENOMIC DNA]</scope>
    <source>
        <strain evidence="7 8">IP08791</strain>
    </source>
</reference>
<dbReference type="AlphaFoldDB" id="A0A0T9TXA1"/>
<keyword evidence="3 5" id="KW-1133">Transmembrane helix</keyword>
<feature type="transmembrane region" description="Helical" evidence="5">
    <location>
        <begin position="121"/>
        <end position="140"/>
    </location>
</feature>
<evidence type="ECO:0000256" key="1">
    <source>
        <dbReference type="ARBA" id="ARBA00004141"/>
    </source>
</evidence>
<dbReference type="InterPro" id="IPR011701">
    <property type="entry name" value="MFS"/>
</dbReference>
<dbReference type="PANTHER" id="PTHR23514:SF13">
    <property type="entry name" value="INNER MEMBRANE PROTEIN YBJJ"/>
    <property type="match status" value="1"/>
</dbReference>
<organism evidence="6 9">
    <name type="scientific">Yersinia aldovae</name>
    <dbReference type="NCBI Taxonomy" id="29483"/>
    <lineage>
        <taxon>Bacteria</taxon>
        <taxon>Pseudomonadati</taxon>
        <taxon>Pseudomonadota</taxon>
        <taxon>Gammaproteobacteria</taxon>
        <taxon>Enterobacterales</taxon>
        <taxon>Yersiniaceae</taxon>
        <taxon>Yersinia</taxon>
    </lineage>
</organism>
<feature type="transmembrane region" description="Helical" evidence="5">
    <location>
        <begin position="318"/>
        <end position="336"/>
    </location>
</feature>
<keyword evidence="4 5" id="KW-0472">Membrane</keyword>
<feature type="transmembrane region" description="Helical" evidence="5">
    <location>
        <begin position="291"/>
        <end position="312"/>
    </location>
</feature>
<reference evidence="6 9" key="1">
    <citation type="submission" date="2015-03" db="EMBL/GenBank/DDBJ databases">
        <authorList>
            <person name="Murphy D."/>
        </authorList>
    </citation>
    <scope>NUCLEOTIDE SEQUENCE [LARGE SCALE GENOMIC DNA]</scope>
    <source>
        <strain evidence="6 9">IP06005</strain>
    </source>
</reference>
<dbReference type="SUPFAM" id="SSF103473">
    <property type="entry name" value="MFS general substrate transporter"/>
    <property type="match status" value="1"/>
</dbReference>
<evidence type="ECO:0000313" key="6">
    <source>
        <dbReference type="EMBL" id="CNL07038.1"/>
    </source>
</evidence>
<dbReference type="PANTHER" id="PTHR23514">
    <property type="entry name" value="BYPASS OF STOP CODON PROTEIN 6"/>
    <property type="match status" value="1"/>
</dbReference>
<dbReference type="InterPro" id="IPR051788">
    <property type="entry name" value="MFS_Transporter"/>
</dbReference>
<feature type="transmembrane region" description="Helical" evidence="5">
    <location>
        <begin position="228"/>
        <end position="249"/>
    </location>
</feature>
<evidence type="ECO:0000256" key="2">
    <source>
        <dbReference type="ARBA" id="ARBA00022692"/>
    </source>
</evidence>
<dbReference type="EMBL" id="CQEH01000015">
    <property type="protein sequence ID" value="CNL40399.1"/>
    <property type="molecule type" value="Genomic_DNA"/>
</dbReference>
<keyword evidence="8" id="KW-1185">Reference proteome</keyword>
<evidence type="ECO:0000313" key="7">
    <source>
        <dbReference type="EMBL" id="CNL40399.1"/>
    </source>
</evidence>
<evidence type="ECO:0000256" key="4">
    <source>
        <dbReference type="ARBA" id="ARBA00023136"/>
    </source>
</evidence>
<dbReference type="GO" id="GO:0016020">
    <property type="term" value="C:membrane"/>
    <property type="evidence" value="ECO:0007669"/>
    <property type="project" value="UniProtKB-SubCell"/>
</dbReference>
<feature type="transmembrane region" description="Helical" evidence="5">
    <location>
        <begin position="6"/>
        <end position="24"/>
    </location>
</feature>
<gene>
    <name evidence="6" type="primary">ybjJ_1</name>
    <name evidence="7" type="synonym">ybjJ_2</name>
    <name evidence="6" type="ORF">ERS137965_01963</name>
    <name evidence="7" type="ORF">ERS137966_03139</name>
</gene>